<dbReference type="Pfam" id="PF21686">
    <property type="entry name" value="LigD_Prim-Pol"/>
    <property type="match status" value="1"/>
</dbReference>
<dbReference type="Gene3D" id="3.90.920.10">
    <property type="entry name" value="DNA primase, PRIM domain"/>
    <property type="match status" value="1"/>
</dbReference>
<feature type="domain" description="DNA ligase D polymerase" evidence="1">
    <location>
        <begin position="29"/>
        <end position="273"/>
    </location>
</feature>
<evidence type="ECO:0000259" key="1">
    <source>
        <dbReference type="Pfam" id="PF21686"/>
    </source>
</evidence>
<dbReference type="EC" id="6.5.1.1" evidence="2"/>
<dbReference type="Proteomes" id="UP001597399">
    <property type="component" value="Unassembled WGS sequence"/>
</dbReference>
<protein>
    <submittedName>
        <fullName evidence="2">Non-homologous end-joining DNA ligase</fullName>
        <ecNumber evidence="2">6.5.1.1</ecNumber>
    </submittedName>
</protein>
<dbReference type="NCBIfam" id="TIGR02778">
    <property type="entry name" value="ligD_pol"/>
    <property type="match status" value="1"/>
</dbReference>
<dbReference type="RefSeq" id="WP_253058633.1">
    <property type="nucleotide sequence ID" value="NZ_JAMXWM010000003.1"/>
</dbReference>
<sequence length="299" mass="33708">MKTSESILLDRGFRITHPEKPVWQHPLITKQQFIDYLKIAAPMMLPFLSGRALTVIRFPHGVPGTSFFQKNCPNYAPASIRTYTEDGTQYIVCDNTETLTWLGNQLAIEFHIPFQKAGAVGPEEIIFDLDPPERSAFSLAVKAAVEMKILFERLSIISFPKLSGSRGLQIHLPVSGLGFSYADTRLFTKFVADLLVSRSPAYFTTERLKKNRGGRLYIDYVQHAEGKTIISPYSPRGKEGATVAAPLFWYEVNDALRAESFTITTMLDRISKGINPMHGYFEQRNESLIPIIKRLKSST</sequence>
<evidence type="ECO:0000313" key="3">
    <source>
        <dbReference type="Proteomes" id="UP001597399"/>
    </source>
</evidence>
<dbReference type="InterPro" id="IPR052171">
    <property type="entry name" value="NHEJ_LigD"/>
</dbReference>
<gene>
    <name evidence="2" type="primary">ligD</name>
    <name evidence="2" type="ORF">ACFSUE_01155</name>
</gene>
<evidence type="ECO:0000313" key="2">
    <source>
        <dbReference type="EMBL" id="MFD2692256.1"/>
    </source>
</evidence>
<accession>A0ABW5RXQ3</accession>
<dbReference type="EMBL" id="JBHUMQ010000001">
    <property type="protein sequence ID" value="MFD2692256.1"/>
    <property type="molecule type" value="Genomic_DNA"/>
</dbReference>
<organism evidence="2 3">
    <name type="scientific">Sporolactobacillus shoreicorticis</name>
    <dbReference type="NCBI Taxonomy" id="1923877"/>
    <lineage>
        <taxon>Bacteria</taxon>
        <taxon>Bacillati</taxon>
        <taxon>Bacillota</taxon>
        <taxon>Bacilli</taxon>
        <taxon>Bacillales</taxon>
        <taxon>Sporolactobacillaceae</taxon>
        <taxon>Sporolactobacillus</taxon>
    </lineage>
</organism>
<dbReference type="InterPro" id="IPR014145">
    <property type="entry name" value="LigD_pol_dom"/>
</dbReference>
<dbReference type="PANTHER" id="PTHR42705:SF2">
    <property type="entry name" value="BIFUNCTIONAL NON-HOMOLOGOUS END JOINING PROTEIN LIGD"/>
    <property type="match status" value="1"/>
</dbReference>
<keyword evidence="2" id="KW-0436">Ligase</keyword>
<reference evidence="3" key="1">
    <citation type="journal article" date="2019" name="Int. J. Syst. Evol. Microbiol.">
        <title>The Global Catalogue of Microorganisms (GCM) 10K type strain sequencing project: providing services to taxonomists for standard genome sequencing and annotation.</title>
        <authorList>
            <consortium name="The Broad Institute Genomics Platform"/>
            <consortium name="The Broad Institute Genome Sequencing Center for Infectious Disease"/>
            <person name="Wu L."/>
            <person name="Ma J."/>
        </authorList>
    </citation>
    <scope>NUCLEOTIDE SEQUENCE [LARGE SCALE GENOMIC DNA]</scope>
    <source>
        <strain evidence="3">TISTR 2466</strain>
    </source>
</reference>
<keyword evidence="3" id="KW-1185">Reference proteome</keyword>
<comment type="caution">
    <text evidence="2">The sequence shown here is derived from an EMBL/GenBank/DDBJ whole genome shotgun (WGS) entry which is preliminary data.</text>
</comment>
<dbReference type="PANTHER" id="PTHR42705">
    <property type="entry name" value="BIFUNCTIONAL NON-HOMOLOGOUS END JOINING PROTEIN LIGD"/>
    <property type="match status" value="1"/>
</dbReference>
<dbReference type="GO" id="GO:0003910">
    <property type="term" value="F:DNA ligase (ATP) activity"/>
    <property type="evidence" value="ECO:0007669"/>
    <property type="project" value="UniProtKB-EC"/>
</dbReference>
<proteinExistence type="predicted"/>
<name>A0ABW5RXQ3_9BACL</name>